<gene>
    <name evidence="1" type="ORF">GLOINDRAFT_18739</name>
</gene>
<accession>U9UKM2</accession>
<evidence type="ECO:0000313" key="1">
    <source>
        <dbReference type="EMBL" id="ESA20232.1"/>
    </source>
</evidence>
<protein>
    <submittedName>
        <fullName evidence="1">Uncharacterized protein</fullName>
    </submittedName>
</protein>
<sequence>MNYLICGIDIHSTVQLQLALASCESKEEENGILQIFFHNTLRGMLSNNFIKYLPLLLFVMLRLNFFCSLSHACGFQGHDKKRLRVKEPGSSILLAAADNNTVELSSIIYEMLMSNKYKPDPHSEFTSLLNVKVSSKITTKNLGQPPKHFIEASIRSKEFVWPHWSYIAWFLTAKAYAHNSLDILAFTDLGELMIAVTEDDPDSVIIKRCFSQIFSGLLKQELPPLLNNETLVLERLKSLQSLTNLNFWDEAKNGTRVIYTGTTHARFEKVYLKNRMQE</sequence>
<dbReference type="AlphaFoldDB" id="U9UKM2"/>
<proteinExistence type="predicted"/>
<dbReference type="EMBL" id="KI277516">
    <property type="protein sequence ID" value="ESA20232.1"/>
    <property type="molecule type" value="Genomic_DNA"/>
</dbReference>
<reference evidence="1" key="1">
    <citation type="submission" date="2013-07" db="EMBL/GenBank/DDBJ databases">
        <title>The genome of an arbuscular mycorrhizal fungus provides insights into the evolution of the oldest plant symbiosis.</title>
        <authorList>
            <consortium name="DOE Joint Genome Institute"/>
            <person name="Tisserant E."/>
            <person name="Malbreil M."/>
            <person name="Kuo A."/>
            <person name="Kohler A."/>
            <person name="Symeonidi A."/>
            <person name="Balestrini R."/>
            <person name="Charron P."/>
            <person name="Duensing N."/>
            <person name="Frei-dit-Frey N."/>
            <person name="Gianinazzi-Pearson V."/>
            <person name="Gilbert B."/>
            <person name="Handa Y."/>
            <person name="Hijri M."/>
            <person name="Kaul R."/>
            <person name="Kawaguchi M."/>
            <person name="Krajinski F."/>
            <person name="Lammers P."/>
            <person name="Lapierre D."/>
            <person name="Masclaux F.G."/>
            <person name="Murat C."/>
            <person name="Morin E."/>
            <person name="Ndikumana S."/>
            <person name="Pagni M."/>
            <person name="Petitpierre D."/>
            <person name="Requena N."/>
            <person name="Rosikiewicz P."/>
            <person name="Riley R."/>
            <person name="Saito K."/>
            <person name="San Clemente H."/>
            <person name="Shapiro H."/>
            <person name="van Tuinen D."/>
            <person name="Becard G."/>
            <person name="Bonfante P."/>
            <person name="Paszkowski U."/>
            <person name="Shachar-Hill Y."/>
            <person name="Young J.P."/>
            <person name="Sanders I.R."/>
            <person name="Henrissat B."/>
            <person name="Rensing S.A."/>
            <person name="Grigoriev I.V."/>
            <person name="Corradi N."/>
            <person name="Roux C."/>
            <person name="Martin F."/>
        </authorList>
    </citation>
    <scope>NUCLEOTIDE SEQUENCE</scope>
    <source>
        <strain evidence="1">DAOM 197198</strain>
    </source>
</reference>
<dbReference type="HOGENOM" id="CLU_1001646_0_0_1"/>
<organism evidence="1">
    <name type="scientific">Rhizophagus irregularis (strain DAOM 181602 / DAOM 197198 / MUCL 43194)</name>
    <name type="common">Arbuscular mycorrhizal fungus</name>
    <name type="synonym">Glomus intraradices</name>
    <dbReference type="NCBI Taxonomy" id="747089"/>
    <lineage>
        <taxon>Eukaryota</taxon>
        <taxon>Fungi</taxon>
        <taxon>Fungi incertae sedis</taxon>
        <taxon>Mucoromycota</taxon>
        <taxon>Glomeromycotina</taxon>
        <taxon>Glomeromycetes</taxon>
        <taxon>Glomerales</taxon>
        <taxon>Glomeraceae</taxon>
        <taxon>Rhizophagus</taxon>
    </lineage>
</organism>
<dbReference type="VEuPathDB" id="FungiDB:RhiirFUN_001788"/>
<name>U9UKM2_RHIID</name>
<dbReference type="VEuPathDB" id="FungiDB:RhiirFUN_001787"/>